<feature type="non-terminal residue" evidence="2">
    <location>
        <position position="1"/>
    </location>
</feature>
<organism evidence="2">
    <name type="scientific">uncultured Pseudonocardia sp</name>
    <dbReference type="NCBI Taxonomy" id="211455"/>
    <lineage>
        <taxon>Bacteria</taxon>
        <taxon>Bacillati</taxon>
        <taxon>Actinomycetota</taxon>
        <taxon>Actinomycetes</taxon>
        <taxon>Pseudonocardiales</taxon>
        <taxon>Pseudonocardiaceae</taxon>
        <taxon>Pseudonocardia</taxon>
        <taxon>environmental samples</taxon>
    </lineage>
</organism>
<feature type="compositionally biased region" description="Pro residues" evidence="1">
    <location>
        <begin position="117"/>
        <end position="127"/>
    </location>
</feature>
<feature type="compositionally biased region" description="Basic and acidic residues" evidence="1">
    <location>
        <begin position="25"/>
        <end position="42"/>
    </location>
</feature>
<name>A0A6J4QBF5_9PSEU</name>
<evidence type="ECO:0000256" key="1">
    <source>
        <dbReference type="SAM" id="MobiDB-lite"/>
    </source>
</evidence>
<accession>A0A6J4QBF5</accession>
<feature type="region of interest" description="Disordered" evidence="1">
    <location>
        <begin position="1"/>
        <end position="127"/>
    </location>
</feature>
<protein>
    <submittedName>
        <fullName evidence="2">FIG028593: membrane protein</fullName>
    </submittedName>
</protein>
<feature type="compositionally biased region" description="Low complexity" evidence="1">
    <location>
        <begin position="89"/>
        <end position="102"/>
    </location>
</feature>
<feature type="compositionally biased region" description="Gly residues" evidence="1">
    <location>
        <begin position="107"/>
        <end position="116"/>
    </location>
</feature>
<reference evidence="2" key="1">
    <citation type="submission" date="2020-02" db="EMBL/GenBank/DDBJ databases">
        <authorList>
            <person name="Meier V. D."/>
        </authorList>
    </citation>
    <scope>NUCLEOTIDE SEQUENCE</scope>
    <source>
        <strain evidence="2">AVDCRST_MAG66</strain>
    </source>
</reference>
<sequence>GGRGRDRVPPDPGLAPLLRRRHTRDRPAVRRDPARRRGDRAGGGRFRTGRPRPAPGPGAPRSLGGRVPGGRGVPAVRRPGGPQGPAGPPGALRRARPAALRPRLGRFRGGAAGGGPGPGPLRPRAPV</sequence>
<dbReference type="EMBL" id="CADCUS010000525">
    <property type="protein sequence ID" value="CAA9438254.1"/>
    <property type="molecule type" value="Genomic_DNA"/>
</dbReference>
<proteinExistence type="predicted"/>
<evidence type="ECO:0000313" key="2">
    <source>
        <dbReference type="EMBL" id="CAA9438254.1"/>
    </source>
</evidence>
<feature type="non-terminal residue" evidence="2">
    <location>
        <position position="127"/>
    </location>
</feature>
<dbReference type="AlphaFoldDB" id="A0A6J4QBF5"/>
<gene>
    <name evidence="2" type="ORF">AVDCRST_MAG66-3747</name>
</gene>